<evidence type="ECO:0000256" key="7">
    <source>
        <dbReference type="ARBA" id="ARBA00023239"/>
    </source>
</evidence>
<dbReference type="GO" id="GO:0097053">
    <property type="term" value="P:L-kynurenine catabolic process"/>
    <property type="evidence" value="ECO:0007669"/>
    <property type="project" value="UniProtKB-UniPathway"/>
</dbReference>
<dbReference type="InterPro" id="IPR015422">
    <property type="entry name" value="PyrdxlP-dep_Trfase_small"/>
</dbReference>
<dbReference type="FunFam" id="3.40.640.10:FF:000024">
    <property type="entry name" value="Kynurenine--oxoglutarate transaminase 3"/>
    <property type="match status" value="1"/>
</dbReference>
<dbReference type="GO" id="GO:0047804">
    <property type="term" value="F:cysteine-S-conjugate beta-lyase activity"/>
    <property type="evidence" value="ECO:0007669"/>
    <property type="project" value="UniProtKB-EC"/>
</dbReference>
<comment type="cofactor">
    <cofactor evidence="1">
        <name>pyridoxal 5'-phosphate</name>
        <dbReference type="ChEBI" id="CHEBI:597326"/>
    </cofactor>
</comment>
<dbReference type="InterPro" id="IPR004839">
    <property type="entry name" value="Aminotransferase_I/II_large"/>
</dbReference>
<evidence type="ECO:0000256" key="2">
    <source>
        <dbReference type="ARBA" id="ARBA00007441"/>
    </source>
</evidence>
<comment type="similarity">
    <text evidence="2">Belongs to the class-I pyridoxal-phosphate-dependent aminotransferase family.</text>
</comment>
<dbReference type="GO" id="GO:0030170">
    <property type="term" value="F:pyridoxal phosphate binding"/>
    <property type="evidence" value="ECO:0007669"/>
    <property type="project" value="InterPro"/>
</dbReference>
<protein>
    <submittedName>
        <fullName evidence="11">Kynurenine--oxoglutarate transaminase 3-like</fullName>
    </submittedName>
</protein>
<dbReference type="UniPathway" id="UPA00334">
    <property type="reaction ID" value="UER00726"/>
</dbReference>
<dbReference type="InParanoid" id="A0A1V9XZ10"/>
<dbReference type="InterPro" id="IPR015421">
    <property type="entry name" value="PyrdxlP-dep_Trfase_major"/>
</dbReference>
<evidence type="ECO:0000256" key="9">
    <source>
        <dbReference type="ARBA" id="ARBA00049325"/>
    </source>
</evidence>
<evidence type="ECO:0000256" key="1">
    <source>
        <dbReference type="ARBA" id="ARBA00001933"/>
    </source>
</evidence>
<evidence type="ECO:0000313" key="12">
    <source>
        <dbReference type="Proteomes" id="UP000192247"/>
    </source>
</evidence>
<dbReference type="GO" id="GO:0016212">
    <property type="term" value="F:kynurenine-oxoglutarate transaminase activity"/>
    <property type="evidence" value="ECO:0007669"/>
    <property type="project" value="TreeGrafter"/>
</dbReference>
<dbReference type="CDD" id="cd00609">
    <property type="entry name" value="AAT_like"/>
    <property type="match status" value="1"/>
</dbReference>
<proteinExistence type="inferred from homology"/>
<dbReference type="STRING" id="418985.A0A1V9XZ10"/>
<dbReference type="Gene3D" id="3.90.1150.10">
    <property type="entry name" value="Aspartate Aminotransferase, domain 1"/>
    <property type="match status" value="1"/>
</dbReference>
<gene>
    <name evidence="11" type="ORF">BIW11_00253</name>
</gene>
<dbReference type="OrthoDB" id="6500941at2759"/>
<dbReference type="GO" id="GO:0005739">
    <property type="term" value="C:mitochondrion"/>
    <property type="evidence" value="ECO:0007669"/>
    <property type="project" value="TreeGrafter"/>
</dbReference>
<dbReference type="FunFam" id="3.90.1150.10:FF:000275">
    <property type="entry name" value="kynurenine--oxoglutarate transaminase 1"/>
    <property type="match status" value="1"/>
</dbReference>
<dbReference type="PANTHER" id="PTHR43807">
    <property type="entry name" value="FI04487P"/>
    <property type="match status" value="1"/>
</dbReference>
<dbReference type="Proteomes" id="UP000192247">
    <property type="component" value="Unassembled WGS sequence"/>
</dbReference>
<comment type="catalytic activity">
    <reaction evidence="9">
        <text>an S-substituted L-cysteine + H2O = a thiol + pyruvate + NH4(+)</text>
        <dbReference type="Rhea" id="RHEA:18121"/>
        <dbReference type="ChEBI" id="CHEBI:15361"/>
        <dbReference type="ChEBI" id="CHEBI:15377"/>
        <dbReference type="ChEBI" id="CHEBI:28938"/>
        <dbReference type="ChEBI" id="CHEBI:29256"/>
        <dbReference type="ChEBI" id="CHEBI:58717"/>
        <dbReference type="EC" id="4.4.1.13"/>
    </reaction>
    <physiologicalReaction direction="left-to-right" evidence="9">
        <dbReference type="Rhea" id="RHEA:18122"/>
    </physiologicalReaction>
</comment>
<organism evidence="11 12">
    <name type="scientific">Tropilaelaps mercedesae</name>
    <dbReference type="NCBI Taxonomy" id="418985"/>
    <lineage>
        <taxon>Eukaryota</taxon>
        <taxon>Metazoa</taxon>
        <taxon>Ecdysozoa</taxon>
        <taxon>Arthropoda</taxon>
        <taxon>Chelicerata</taxon>
        <taxon>Arachnida</taxon>
        <taxon>Acari</taxon>
        <taxon>Parasitiformes</taxon>
        <taxon>Mesostigmata</taxon>
        <taxon>Gamasina</taxon>
        <taxon>Dermanyssoidea</taxon>
        <taxon>Laelapidae</taxon>
        <taxon>Tropilaelaps</taxon>
    </lineage>
</organism>
<evidence type="ECO:0000256" key="5">
    <source>
        <dbReference type="ARBA" id="ARBA00022679"/>
    </source>
</evidence>
<dbReference type="Pfam" id="PF00155">
    <property type="entry name" value="Aminotran_1_2"/>
    <property type="match status" value="2"/>
</dbReference>
<sequence length="361" mass="40040">MLFSALHARFALRGVLANQRAFINSNITTDRFARAMSKFTPAQRVCGMGESVWVEFGQLALENKPVNLGQGFPDMPPPECVARPLREAVAKGADFMLHQYARGFGAPRLVNALAALYGKLLEREINPNTEVLVTVGAYEALFCVFMGFVNPGDEVIIIEPFYDCYEPMVQMAGGTPVFIPLRLKNSSGEISSADCALDRTELESKFSNKTKLIVVNTPHNPLGKVFSKDELTVIADLCKKHDVIAVMDEVYEWIVYGGAKHVRMCWKTGWAYGPANLMRALQLVHQNSVYTCPTPIQEALAVALEVETAKIGKEDSYWKSLAAELEPKRDRICNFLRSVGMNPTIPEGGYFLIADFSQFGK</sequence>
<evidence type="ECO:0000256" key="4">
    <source>
        <dbReference type="ARBA" id="ARBA00022576"/>
    </source>
</evidence>
<keyword evidence="4" id="KW-0032">Aminotransferase</keyword>
<evidence type="ECO:0000256" key="6">
    <source>
        <dbReference type="ARBA" id="ARBA00022898"/>
    </source>
</evidence>
<dbReference type="SUPFAM" id="SSF53383">
    <property type="entry name" value="PLP-dependent transferases"/>
    <property type="match status" value="1"/>
</dbReference>
<dbReference type="Gene3D" id="3.40.640.10">
    <property type="entry name" value="Type I PLP-dependent aspartate aminotransferase-like (Major domain)"/>
    <property type="match status" value="1"/>
</dbReference>
<evidence type="ECO:0000313" key="11">
    <source>
        <dbReference type="EMBL" id="OQR78737.1"/>
    </source>
</evidence>
<dbReference type="InterPro" id="IPR015424">
    <property type="entry name" value="PyrdxlP-dep_Trfase"/>
</dbReference>
<accession>A0A1V9XZ10</accession>
<feature type="domain" description="Aminotransferase class I/classII large" evidence="10">
    <location>
        <begin position="266"/>
        <end position="357"/>
    </location>
</feature>
<comment type="subunit">
    <text evidence="3">Homodimer.</text>
</comment>
<evidence type="ECO:0000256" key="8">
    <source>
        <dbReference type="ARBA" id="ARBA00024016"/>
    </source>
</evidence>
<keyword evidence="7" id="KW-0456">Lyase</keyword>
<dbReference type="InterPro" id="IPR051326">
    <property type="entry name" value="Kynurenine-oxoglutarate_AT"/>
</dbReference>
<feature type="domain" description="Aminotransferase class I/classII large" evidence="10">
    <location>
        <begin position="65"/>
        <end position="260"/>
    </location>
</feature>
<keyword evidence="12" id="KW-1185">Reference proteome</keyword>
<keyword evidence="5" id="KW-0808">Transferase</keyword>
<dbReference type="EMBL" id="MNPL01001871">
    <property type="protein sequence ID" value="OQR78737.1"/>
    <property type="molecule type" value="Genomic_DNA"/>
</dbReference>
<name>A0A1V9XZ10_9ACAR</name>
<evidence type="ECO:0000259" key="10">
    <source>
        <dbReference type="Pfam" id="PF00155"/>
    </source>
</evidence>
<comment type="caution">
    <text evidence="11">The sequence shown here is derived from an EMBL/GenBank/DDBJ whole genome shotgun (WGS) entry which is preliminary data.</text>
</comment>
<evidence type="ECO:0000256" key="3">
    <source>
        <dbReference type="ARBA" id="ARBA00011738"/>
    </source>
</evidence>
<reference evidence="11 12" key="1">
    <citation type="journal article" date="2017" name="Gigascience">
        <title>Draft genome of the honey bee ectoparasitic mite, Tropilaelaps mercedesae, is shaped by the parasitic life history.</title>
        <authorList>
            <person name="Dong X."/>
            <person name="Armstrong S.D."/>
            <person name="Xia D."/>
            <person name="Makepeace B.L."/>
            <person name="Darby A.C."/>
            <person name="Kadowaki T."/>
        </authorList>
    </citation>
    <scope>NUCLEOTIDE SEQUENCE [LARGE SCALE GENOMIC DNA]</scope>
    <source>
        <strain evidence="11">Wuxi-XJTLU</strain>
    </source>
</reference>
<dbReference type="AlphaFoldDB" id="A0A1V9XZ10"/>
<dbReference type="PANTHER" id="PTHR43807:SF20">
    <property type="entry name" value="FI04487P"/>
    <property type="match status" value="1"/>
</dbReference>
<comment type="pathway">
    <text evidence="8">Amino-acid degradation; L-kynurenine degradation; kynurenate from L-kynurenine: step 1/2.</text>
</comment>
<dbReference type="FunCoup" id="A0A1V9XZ10">
    <property type="interactions" value="1397"/>
</dbReference>
<keyword evidence="6" id="KW-0663">Pyridoxal phosphate</keyword>